<comment type="caution">
    <text evidence="7">The sequence shown here is derived from an EMBL/GenBank/DDBJ whole genome shotgun (WGS) entry which is preliminary data.</text>
</comment>
<dbReference type="PANTHER" id="PTHR12372">
    <property type="entry name" value="PECANEX"/>
    <property type="match status" value="1"/>
</dbReference>
<gene>
    <name evidence="7" type="ORF">PGLA2088_LOCUS36540</name>
</gene>
<evidence type="ECO:0000256" key="3">
    <source>
        <dbReference type="ARBA" id="ARBA00022692"/>
    </source>
</evidence>
<keyword evidence="3" id="KW-0812">Transmembrane</keyword>
<dbReference type="GO" id="GO:0016020">
    <property type="term" value="C:membrane"/>
    <property type="evidence" value="ECO:0007669"/>
    <property type="project" value="UniProtKB-SubCell"/>
</dbReference>
<evidence type="ECO:0000313" key="8">
    <source>
        <dbReference type="Proteomes" id="UP000626109"/>
    </source>
</evidence>
<name>A0A813KYX6_POLGL</name>
<protein>
    <recommendedName>
        <fullName evidence="6">Pecanex C-terminal domain-containing protein</fullName>
    </recommendedName>
</protein>
<proteinExistence type="inferred from homology"/>
<dbReference type="PANTHER" id="PTHR12372:SF6">
    <property type="entry name" value="PECANEX-LIKE PROTEIN 4"/>
    <property type="match status" value="1"/>
</dbReference>
<organism evidence="7 8">
    <name type="scientific">Polarella glacialis</name>
    <name type="common">Dinoflagellate</name>
    <dbReference type="NCBI Taxonomy" id="89957"/>
    <lineage>
        <taxon>Eukaryota</taxon>
        <taxon>Sar</taxon>
        <taxon>Alveolata</taxon>
        <taxon>Dinophyceae</taxon>
        <taxon>Suessiales</taxon>
        <taxon>Suessiaceae</taxon>
        <taxon>Polarella</taxon>
    </lineage>
</organism>
<evidence type="ECO:0000256" key="1">
    <source>
        <dbReference type="ARBA" id="ARBA00004141"/>
    </source>
</evidence>
<dbReference type="Pfam" id="PF05041">
    <property type="entry name" value="Pecanex_C"/>
    <property type="match status" value="1"/>
</dbReference>
<reference evidence="7" key="1">
    <citation type="submission" date="2021-02" db="EMBL/GenBank/DDBJ databases">
        <authorList>
            <person name="Dougan E. K."/>
            <person name="Rhodes N."/>
            <person name="Thang M."/>
            <person name="Chan C."/>
        </authorList>
    </citation>
    <scope>NUCLEOTIDE SEQUENCE</scope>
</reference>
<evidence type="ECO:0000256" key="5">
    <source>
        <dbReference type="ARBA" id="ARBA00023136"/>
    </source>
</evidence>
<accession>A0A813KYX6</accession>
<evidence type="ECO:0000256" key="2">
    <source>
        <dbReference type="ARBA" id="ARBA00010170"/>
    </source>
</evidence>
<feature type="domain" description="Pecanex C-terminal" evidence="6">
    <location>
        <begin position="24"/>
        <end position="199"/>
    </location>
</feature>
<dbReference type="InterPro" id="IPR039797">
    <property type="entry name" value="Pecanex"/>
</dbReference>
<keyword evidence="4" id="KW-1133">Transmembrane helix</keyword>
<dbReference type="InterPro" id="IPR007735">
    <property type="entry name" value="Pecanex_C"/>
</dbReference>
<feature type="non-terminal residue" evidence="7">
    <location>
        <position position="1"/>
    </location>
</feature>
<evidence type="ECO:0000259" key="6">
    <source>
        <dbReference type="Pfam" id="PF05041"/>
    </source>
</evidence>
<dbReference type="Proteomes" id="UP000626109">
    <property type="component" value="Unassembled WGS sequence"/>
</dbReference>
<comment type="similarity">
    <text evidence="2">Belongs to the pecanex family.</text>
</comment>
<evidence type="ECO:0000256" key="4">
    <source>
        <dbReference type="ARBA" id="ARBA00022989"/>
    </source>
</evidence>
<comment type="subcellular location">
    <subcellularLocation>
        <location evidence="1">Membrane</location>
        <topology evidence="1">Multi-pass membrane protein</topology>
    </subcellularLocation>
</comment>
<sequence length="201" mass="22542">AYSAINVAPACGQIPEKLGPGHVFRIFAGQLGEQGAQAEEVKWLQEQPEFLHLTLKAFRYALKVTVDCVAMGDDASDLEYSELDVALQELDRDWFLGEEGSHGWEAAMKKRVPNLMALRKKGVSEVQVLRLSLLEDGVRVGELRPEVVQSIWASASLELRYLANDDDERYSIQAHPTLFRNMVVQSAEYPIFVSPPITVWL</sequence>
<keyword evidence="5" id="KW-0472">Membrane</keyword>
<dbReference type="AlphaFoldDB" id="A0A813KYX6"/>
<evidence type="ECO:0000313" key="7">
    <source>
        <dbReference type="EMBL" id="CAE8711565.1"/>
    </source>
</evidence>
<dbReference type="EMBL" id="CAJNNW010032177">
    <property type="protein sequence ID" value="CAE8711565.1"/>
    <property type="molecule type" value="Genomic_DNA"/>
</dbReference>